<feature type="domain" description="AprE-like beta-barrel" evidence="12">
    <location>
        <begin position="338"/>
        <end position="428"/>
    </location>
</feature>
<sequence>MQKNVATVPTRTHIPSRTESPLSLASRVRSPAVTGVIVVMIFVAGAIGWSASAPIAAGAVASGVISPDGSRRTVQHLEGGIIRKIMVRDGDDVAAGQVLIVLQTTQAASVYDMLMEQAQTLTATRARLLTEQAGKEEIDFSSALLTRKNDGIQVILDGQTSLFHQRRKAFHAQLDVLKDRVHQYQEQVSALQAQAKSASTQIDFIDEELKGKNSLFRQGLTTKSDVLRLERAKAALQGDYGRATGSILEVRQKIGELATQKISLEADRAEEVSTELEKIRAQYAEVSEKLHASRDILERTSIIAPISGRIVNSKFKTDSGVIKPGEAIMDIVPTGEQLLIDVHISPNDIDVVRPDLQAIVHLSAYSSSGMPRINGLVRSVSADRIVDPNTGQPYFLARVEVAKEDFIKLGNNFKLLAGMPAEVTIVTEERTVLEYLLEPFLGAFRRGIRET</sequence>
<dbReference type="GO" id="GO:0009306">
    <property type="term" value="P:protein secretion"/>
    <property type="evidence" value="ECO:0007669"/>
    <property type="project" value="InterPro"/>
</dbReference>
<keyword evidence="7 9" id="KW-1133">Transmembrane helix</keyword>
<evidence type="ECO:0000256" key="9">
    <source>
        <dbReference type="RuleBase" id="RU365093"/>
    </source>
</evidence>
<comment type="subcellular location">
    <subcellularLocation>
        <location evidence="1 9">Cell inner membrane</location>
        <topology evidence="1 9">Single-pass membrane protein</topology>
    </subcellularLocation>
</comment>
<dbReference type="RefSeq" id="WP_133318394.1">
    <property type="nucleotide sequence ID" value="NZ_SMTL01000010.1"/>
</dbReference>
<dbReference type="PANTHER" id="PTHR30386:SF17">
    <property type="entry name" value="ALKALINE PROTEASE SECRETION PROTEIN APRE"/>
    <property type="match status" value="1"/>
</dbReference>
<name>A0A4R5U6B5_9HYPH</name>
<evidence type="ECO:0000256" key="1">
    <source>
        <dbReference type="ARBA" id="ARBA00004377"/>
    </source>
</evidence>
<dbReference type="OrthoDB" id="9810980at2"/>
<evidence type="ECO:0000256" key="3">
    <source>
        <dbReference type="ARBA" id="ARBA00022448"/>
    </source>
</evidence>
<dbReference type="Gene3D" id="2.40.50.100">
    <property type="match status" value="1"/>
</dbReference>
<dbReference type="NCBIfam" id="TIGR01843">
    <property type="entry name" value="type_I_hlyD"/>
    <property type="match status" value="1"/>
</dbReference>
<proteinExistence type="inferred from homology"/>
<dbReference type="PROSITE" id="PS00543">
    <property type="entry name" value="HLYD_FAMILY"/>
    <property type="match status" value="1"/>
</dbReference>
<keyword evidence="8 9" id="KW-0472">Membrane</keyword>
<keyword evidence="4 9" id="KW-1003">Cell membrane</keyword>
<evidence type="ECO:0000256" key="4">
    <source>
        <dbReference type="ARBA" id="ARBA00022475"/>
    </source>
</evidence>
<dbReference type="Pfam" id="PF25994">
    <property type="entry name" value="HH_AprE"/>
    <property type="match status" value="1"/>
</dbReference>
<evidence type="ECO:0000256" key="7">
    <source>
        <dbReference type="ARBA" id="ARBA00022989"/>
    </source>
</evidence>
<evidence type="ECO:0000256" key="10">
    <source>
        <dbReference type="SAM" id="Coils"/>
    </source>
</evidence>
<feature type="coiled-coil region" evidence="10">
    <location>
        <begin position="167"/>
        <end position="208"/>
    </location>
</feature>
<accession>A0A4R5U6B5</accession>
<dbReference type="PRINTS" id="PR01490">
    <property type="entry name" value="RTXTOXIND"/>
</dbReference>
<dbReference type="EMBL" id="SMTL01000010">
    <property type="protein sequence ID" value="TDK29672.1"/>
    <property type="molecule type" value="Genomic_DNA"/>
</dbReference>
<dbReference type="PANTHER" id="PTHR30386">
    <property type="entry name" value="MEMBRANE FUSION SUBUNIT OF EMRAB-TOLC MULTIDRUG EFFLUX PUMP"/>
    <property type="match status" value="1"/>
</dbReference>
<dbReference type="AlphaFoldDB" id="A0A4R5U6B5"/>
<evidence type="ECO:0000259" key="12">
    <source>
        <dbReference type="Pfam" id="PF26002"/>
    </source>
</evidence>
<dbReference type="InterPro" id="IPR050739">
    <property type="entry name" value="MFP"/>
</dbReference>
<comment type="similarity">
    <text evidence="2 9">Belongs to the membrane fusion protein (MFP) (TC 8.A.1) family.</text>
</comment>
<keyword evidence="10" id="KW-0175">Coiled coil</keyword>
<keyword evidence="3 9" id="KW-0813">Transport</keyword>
<gene>
    <name evidence="13" type="ORF">E2F50_22295</name>
</gene>
<dbReference type="InterPro" id="IPR058781">
    <property type="entry name" value="HH_AprE-like"/>
</dbReference>
<organism evidence="13 14">
    <name type="scientific">Rhizobium deserti</name>
    <dbReference type="NCBI Taxonomy" id="2547961"/>
    <lineage>
        <taxon>Bacteria</taxon>
        <taxon>Pseudomonadati</taxon>
        <taxon>Pseudomonadota</taxon>
        <taxon>Alphaproteobacteria</taxon>
        <taxon>Hyphomicrobiales</taxon>
        <taxon>Rhizobiaceae</taxon>
        <taxon>Rhizobium/Agrobacterium group</taxon>
        <taxon>Rhizobium</taxon>
    </lineage>
</organism>
<feature type="transmembrane region" description="Helical" evidence="9">
    <location>
        <begin position="32"/>
        <end position="51"/>
    </location>
</feature>
<dbReference type="InterPro" id="IPR010129">
    <property type="entry name" value="T1SS_HlyD"/>
</dbReference>
<keyword evidence="14" id="KW-1185">Reference proteome</keyword>
<evidence type="ECO:0000256" key="8">
    <source>
        <dbReference type="ARBA" id="ARBA00023136"/>
    </source>
</evidence>
<dbReference type="Gene3D" id="2.40.30.170">
    <property type="match status" value="1"/>
</dbReference>
<dbReference type="GO" id="GO:0005886">
    <property type="term" value="C:plasma membrane"/>
    <property type="evidence" value="ECO:0007669"/>
    <property type="project" value="UniProtKB-SubCell"/>
</dbReference>
<protein>
    <recommendedName>
        <fullName evidence="9">Membrane fusion protein (MFP) family protein</fullName>
    </recommendedName>
</protein>
<dbReference type="InterPro" id="IPR006144">
    <property type="entry name" value="Secretion_HlyD_CS"/>
</dbReference>
<dbReference type="Pfam" id="PF26002">
    <property type="entry name" value="Beta-barrel_AprE"/>
    <property type="match status" value="1"/>
</dbReference>
<evidence type="ECO:0000256" key="5">
    <source>
        <dbReference type="ARBA" id="ARBA00022519"/>
    </source>
</evidence>
<evidence type="ECO:0000256" key="6">
    <source>
        <dbReference type="ARBA" id="ARBA00022692"/>
    </source>
</evidence>
<comment type="caution">
    <text evidence="13">The sequence shown here is derived from an EMBL/GenBank/DDBJ whole genome shotgun (WGS) entry which is preliminary data.</text>
</comment>
<feature type="domain" description="AprE-like long alpha-helical hairpin" evidence="11">
    <location>
        <begin position="109"/>
        <end position="295"/>
    </location>
</feature>
<evidence type="ECO:0000256" key="2">
    <source>
        <dbReference type="ARBA" id="ARBA00009477"/>
    </source>
</evidence>
<dbReference type="InterPro" id="IPR058982">
    <property type="entry name" value="Beta-barrel_AprE"/>
</dbReference>
<dbReference type="Gene3D" id="1.10.287.1490">
    <property type="match status" value="1"/>
</dbReference>
<reference evidence="13 14" key="1">
    <citation type="submission" date="2019-03" db="EMBL/GenBank/DDBJ databases">
        <title>Rhizobium sp. nov., an bacterium isolated from biocrust in Mu Us Desert.</title>
        <authorList>
            <person name="Lixiong L."/>
        </authorList>
    </citation>
    <scope>NUCLEOTIDE SEQUENCE [LARGE SCALE GENOMIC DNA]</scope>
    <source>
        <strain evidence="13 14">SPY-1</strain>
    </source>
</reference>
<dbReference type="Proteomes" id="UP000295238">
    <property type="component" value="Unassembled WGS sequence"/>
</dbReference>
<evidence type="ECO:0000259" key="11">
    <source>
        <dbReference type="Pfam" id="PF25994"/>
    </source>
</evidence>
<keyword evidence="5 9" id="KW-0997">Cell inner membrane</keyword>
<evidence type="ECO:0000313" key="14">
    <source>
        <dbReference type="Proteomes" id="UP000295238"/>
    </source>
</evidence>
<keyword evidence="6 9" id="KW-0812">Transmembrane</keyword>
<evidence type="ECO:0000313" key="13">
    <source>
        <dbReference type="EMBL" id="TDK29672.1"/>
    </source>
</evidence>